<dbReference type="Proteomes" id="UP000007587">
    <property type="component" value="Chromosome"/>
</dbReference>
<evidence type="ECO:0000313" key="1">
    <source>
        <dbReference type="EMBL" id="AFE07205.1"/>
    </source>
</evidence>
<dbReference type="STRING" id="1144275.COCOR_06896"/>
<name>H8N2A0_CORCM</name>
<dbReference type="KEGG" id="ccx:COCOR_06896"/>
<reference evidence="2" key="2">
    <citation type="submission" date="2012-03" db="EMBL/GenBank/DDBJ databases">
        <title>Genome sequence of the fruiting myxobacterium Corallococcus coralloides DSM 2259.</title>
        <authorList>
            <person name="Huntley S."/>
            <person name="Zhang Y."/>
            <person name="Treuner-Lange A."/>
            <person name="Sensen C.W."/>
            <person name="Sogaard-Andersen L."/>
        </authorList>
    </citation>
    <scope>NUCLEOTIDE SEQUENCE [LARGE SCALE GENOMIC DNA]</scope>
    <source>
        <strain evidence="2">ATCC 25202 / DSM 2259 / NBRC 100086 / M2</strain>
    </source>
</reference>
<dbReference type="eggNOG" id="COG1413">
    <property type="taxonomic scope" value="Bacteria"/>
</dbReference>
<organism evidence="1 2">
    <name type="scientific">Corallococcus coralloides (strain ATCC 25202 / DSM 2259 / NBRC 100086 / M2)</name>
    <name type="common">Myxococcus coralloides</name>
    <dbReference type="NCBI Taxonomy" id="1144275"/>
    <lineage>
        <taxon>Bacteria</taxon>
        <taxon>Pseudomonadati</taxon>
        <taxon>Myxococcota</taxon>
        <taxon>Myxococcia</taxon>
        <taxon>Myxococcales</taxon>
        <taxon>Cystobacterineae</taxon>
        <taxon>Myxococcaceae</taxon>
        <taxon>Corallococcus</taxon>
    </lineage>
</organism>
<gene>
    <name evidence="1" type="ordered locus">COCOR_06896</name>
</gene>
<dbReference type="EMBL" id="CP003389">
    <property type="protein sequence ID" value="AFE07205.1"/>
    <property type="molecule type" value="Genomic_DNA"/>
</dbReference>
<dbReference type="HOGENOM" id="CLU_006968_1_0_7"/>
<dbReference type="RefSeq" id="WP_014399681.1">
    <property type="nucleotide sequence ID" value="NC_017030.1"/>
</dbReference>
<evidence type="ECO:0000313" key="2">
    <source>
        <dbReference type="Proteomes" id="UP000007587"/>
    </source>
</evidence>
<accession>H8N2A0</accession>
<reference evidence="1 2" key="1">
    <citation type="journal article" date="2012" name="J. Bacteriol.">
        <title>Complete Genome Sequence of the Fruiting Myxobacterium Corallococcus coralloides DSM 2259.</title>
        <authorList>
            <person name="Huntley S."/>
            <person name="Zhang Y."/>
            <person name="Treuner-Lange A."/>
            <person name="Kneip S."/>
            <person name="Sensen C.W."/>
            <person name="Sogaard-Andersen L."/>
        </authorList>
    </citation>
    <scope>NUCLEOTIDE SEQUENCE [LARGE SCALE GENOMIC DNA]</scope>
    <source>
        <strain evidence="2">ATCC 25202 / DSM 2259 / NBRC 100086 / M2</strain>
    </source>
</reference>
<dbReference type="OrthoDB" id="6091628at2"/>
<dbReference type="AlphaFoldDB" id="H8N2A0"/>
<proteinExistence type="predicted"/>
<dbReference type="InParanoid" id="H8N2A0"/>
<keyword evidence="2" id="KW-1185">Reference proteome</keyword>
<sequence>MTSIPPSQWPGPRLLVPITLDALVIGIPNQNQTWVDLSVNYGQLQRGGSTSSQPFTAGNPLPTGVHLMWTLPWGLRQGQTTDSGDVDFPLVPNRWAVLRSYVARPGATPQLTAWVLQSDFLGPSPQGTNVYPDPTDSSKVKFIGSRYDFSSWRDPGTPQPFLQSIGPGDIAYAAAYANLGNVFGFHDALSDQAPGTYSYRVCGWYSPTSGDPLLAATQDSPMGWSTGSEWQGLMTALGWQVGDGSAQALQDAQRAWQDWQQAHPISGPSINPAQLQLPAQQLCHGTVFGIGWQGSGHFYPQNIPGSTGSGGVQVAVGNNPSEALSAWLAQVVGDPQAERLLEAFQQNMIFQFTEDPVKLETLIHRDEFGSSHGGGAWRVVRADQQDPTQGKAAADQSMRLDDSLTQLLTALNAAQSTLDVQRRVLGSQQWELFSAWYKLQNVGGADPKLKKQLQAFIQQLGQDIQATQGAISQAQAARDTAKAQLEQALDATQVLQPFDLPGYQQPADPVVLVAGTQLDDKLSRPGTFDGDSILGTRFTGQWVDGLEITFGSSTAAVTAAVVQAALTLPTTSGEVPRELPDLWSELLLLDPSASGFLATLFFQQAGISNPTASQLEQVTTLITQQQTAIWNAALEPTLDLEALADAVGVQGTPPQQLSFQAWSQPWTPLYLDWQVEWHPSGTSPADMLSQWQLGEIDFQWTGGSIPAASQLYQGRTLLNLQAVRGLQQQLETFVDTSPNLDKLPDYQVRELRAIISQLGSFDIVTQDLTGFTQQLLMRQVAITGPVTESSVAAAVGDVSKDVPAWLLPFSPLRAGHFIIKKLWVVDAYGQRLPASPDGTNVVPIRAEPVTTPGDSTQAYVQLPPRYAQPTRLDFALLQADDDRIRSNSSDQTSPVAGYVLPNYLDGGLVVFGPSGDNLGAVQPVLRDTGAGVRWDAAPGSSDPLGAAPNIPNAHVTSMVDGLLKAGLGGVDALGALLSVMDTVQWATDPLGQQEEGNLEALVGRPLAVVRASVAMQLLGNPAYDQSLAATGKEVTQGFTAVPFPVRIGDLGFNENGVVGFFVNDDYSRFYTVYGYSALTDRLQASLRGSPEGLRSAARKLAASLAARPSPDAGSSYLLQDGLLQLPADGKTVVYLTLLMSPRGSIPAISGALPVQSLTLSPGPTTEALRKMEVTFRAGPLLTDPKQLRMPLPAEVRGQWSWVRREDITLWRDDESIVEDDPVARIVQRPLSLNQGWLKLNGAFQLPPPKR</sequence>
<protein>
    <submittedName>
        <fullName evidence="1">Uncharacterized protein</fullName>
    </submittedName>
</protein>